<keyword evidence="3" id="KW-1185">Reference proteome</keyword>
<dbReference type="EMBL" id="JACHXG010000005">
    <property type="protein sequence ID" value="MBB3089908.1"/>
    <property type="molecule type" value="Genomic_DNA"/>
</dbReference>
<accession>A0A7W5A545</accession>
<evidence type="ECO:0000313" key="2">
    <source>
        <dbReference type="EMBL" id="MBB3089908.1"/>
    </source>
</evidence>
<feature type="transmembrane region" description="Helical" evidence="1">
    <location>
        <begin position="166"/>
        <end position="191"/>
    </location>
</feature>
<keyword evidence="1" id="KW-1133">Transmembrane helix</keyword>
<dbReference type="Proteomes" id="UP000577707">
    <property type="component" value="Unassembled WGS sequence"/>
</dbReference>
<name>A0A7W5A545_9ACTN</name>
<reference evidence="2 3" key="1">
    <citation type="submission" date="2020-08" db="EMBL/GenBank/DDBJ databases">
        <title>Genomic Encyclopedia of Type Strains, Phase III (KMG-III): the genomes of soil and plant-associated and newly described type strains.</title>
        <authorList>
            <person name="Whitman W."/>
        </authorList>
    </citation>
    <scope>NUCLEOTIDE SEQUENCE [LARGE SCALE GENOMIC DNA]</scope>
    <source>
        <strain evidence="2 3">CECT 3302</strain>
    </source>
</reference>
<proteinExistence type="predicted"/>
<dbReference type="RefSeq" id="WP_183546078.1">
    <property type="nucleotide sequence ID" value="NZ_BMQT01000009.1"/>
</dbReference>
<dbReference type="AlphaFoldDB" id="A0A7W5A545"/>
<protein>
    <submittedName>
        <fullName evidence="2">Uncharacterized protein</fullName>
    </submittedName>
</protein>
<evidence type="ECO:0000313" key="3">
    <source>
        <dbReference type="Proteomes" id="UP000577707"/>
    </source>
</evidence>
<gene>
    <name evidence="2" type="ORF">FHS12_002857</name>
</gene>
<keyword evidence="1" id="KW-0812">Transmembrane</keyword>
<comment type="caution">
    <text evidence="2">The sequence shown here is derived from an EMBL/GenBank/DDBJ whole genome shotgun (WGS) entry which is preliminary data.</text>
</comment>
<sequence length="244" mass="26193">MLTAVVADLGKNLAGRALAERWLTGLVYAAVVAVGCVLGQSQWSDFAELATKTNAALSPTRTAGQTLMIGAAVVAAVWASAKAAEVMQAGYGWLTTRSLPAATAIVLPRLKEVLEGPEKRVREFYKLSLVDLWPRLWIVLPDAPKTALWESRQRLDGALRIGGWSLLYLAAGILWWPALAVGVVLCVYANALCRIRAAEYAAMVESVVDVHLHDLSTVLLDPDAPLRPSGAQTMTAIFRKSMGA</sequence>
<evidence type="ECO:0000256" key="1">
    <source>
        <dbReference type="SAM" id="Phobius"/>
    </source>
</evidence>
<organism evidence="2 3">
    <name type="scientific">Nocardioides albus</name>
    <dbReference type="NCBI Taxonomy" id="1841"/>
    <lineage>
        <taxon>Bacteria</taxon>
        <taxon>Bacillati</taxon>
        <taxon>Actinomycetota</taxon>
        <taxon>Actinomycetes</taxon>
        <taxon>Propionibacteriales</taxon>
        <taxon>Nocardioidaceae</taxon>
        <taxon>Nocardioides</taxon>
    </lineage>
</organism>
<keyword evidence="1" id="KW-0472">Membrane</keyword>
<feature type="transmembrane region" description="Helical" evidence="1">
    <location>
        <begin position="22"/>
        <end position="43"/>
    </location>
</feature>